<evidence type="ECO:0000313" key="3">
    <source>
        <dbReference type="EMBL" id="KAG2392249.1"/>
    </source>
</evidence>
<feature type="region of interest" description="Disordered" evidence="2">
    <location>
        <begin position="148"/>
        <end position="174"/>
    </location>
</feature>
<dbReference type="AlphaFoldDB" id="A0AA88GX93"/>
<keyword evidence="1" id="KW-0175">Coiled coil</keyword>
<dbReference type="InterPro" id="IPR039874">
    <property type="entry name" value="WAPL"/>
</dbReference>
<feature type="region of interest" description="Disordered" evidence="2">
    <location>
        <begin position="1"/>
        <end position="120"/>
    </location>
</feature>
<dbReference type="Gene3D" id="1.25.10.10">
    <property type="entry name" value="Leucine-rich Repeat Variant"/>
    <property type="match status" value="1"/>
</dbReference>
<dbReference type="GeneID" id="68104955"/>
<accession>A0AA88GX93</accession>
<evidence type="ECO:0000313" key="4">
    <source>
        <dbReference type="Proteomes" id="UP000816034"/>
    </source>
</evidence>
<dbReference type="SUPFAM" id="SSF48371">
    <property type="entry name" value="ARM repeat"/>
    <property type="match status" value="1"/>
</dbReference>
<proteinExistence type="predicted"/>
<dbReference type="InterPro" id="IPR016024">
    <property type="entry name" value="ARM-type_fold"/>
</dbReference>
<evidence type="ECO:0008006" key="5">
    <source>
        <dbReference type="Google" id="ProtNLM"/>
    </source>
</evidence>
<keyword evidence="4" id="KW-1185">Reference proteome</keyword>
<evidence type="ECO:0000256" key="2">
    <source>
        <dbReference type="SAM" id="MobiDB-lite"/>
    </source>
</evidence>
<dbReference type="InterPro" id="IPR011989">
    <property type="entry name" value="ARM-like"/>
</dbReference>
<comment type="caution">
    <text evidence="3">The sequence shown here is derived from an EMBL/GenBank/DDBJ whole genome shotgun (WGS) entry which is preliminary data.</text>
</comment>
<dbReference type="RefSeq" id="XP_044554143.1">
    <property type="nucleotide sequence ID" value="XM_044688275.1"/>
</dbReference>
<feature type="compositionally biased region" description="Low complexity" evidence="2">
    <location>
        <begin position="96"/>
        <end position="116"/>
    </location>
</feature>
<evidence type="ECO:0000256" key="1">
    <source>
        <dbReference type="SAM" id="Coils"/>
    </source>
</evidence>
<sequence>MRTFKKKNPVLVKVESSPNSKKVSLFKDINSDDEKKGKSRRKPNSNDLFSEDVFDETLEASTKRKRHSLDSAAKQSTASSESQSPIFKTPTKRSQTKSSSVTPTKTAKSPKTPGSSGKKKLSVEENFFADDLFDDVFDFSSSEDEDEEKTLKAAKKPKRASTSSASPRLGGKEETRKESILNYLEGLKSSYVDTQHSCASSLAKMFSEQHDDLGIFLRAHSLVKKVVDTLCLVIDFEKQKLLSLTASQIIGILMKDPLNAEYITENSFKILHEIIKQHYVLKWQQVSNLDSIKRTKRTRIAALKAGSPSKAQKQQYEEEDENMQGFEKTTISLALAAMVNIVNYEHNCFELKYHQASNKEEFLEKNRPNLLFIKTNSVETIERLVPCLLALLEKDRDDALVYDMCNCIKMLEKNGIVTKYSSDASKNAESWNYFLPALIRILNCLTPINKPLLSELKDGHPVVECALVTLRFLTNISNGNEQVCQRIAEENGLSGICAVLASSYTQHFDVITMCLALLANMTDKSWNNRELVRNFKLEFRGKTKKLLNFLIELFVEYYSKQEYNDDNNTENCITISDQDSQNTTAAEIVEKVNTEKKEKENQGASARSNLKRTEDNIITSYLAILLGCLCKEHEANKEHIMKELPEKSFISLIIALKAFVLYQSNASLLTQDTLDSVTKILKELGDKNNSQTSDQSVE</sequence>
<feature type="compositionally biased region" description="Polar residues" evidence="2">
    <location>
        <begin position="73"/>
        <end position="86"/>
    </location>
</feature>
<reference evidence="3 4" key="1">
    <citation type="journal article" date="2018" name="BMC Genomics">
        <title>The genome of Naegleria lovaniensis, the basis for a comparative approach to unravel pathogenicity factors of the human pathogenic amoeba N. fowleri.</title>
        <authorList>
            <person name="Liechti N."/>
            <person name="Schurch N."/>
            <person name="Bruggmann R."/>
            <person name="Wittwer M."/>
        </authorList>
    </citation>
    <scope>NUCLEOTIDE SEQUENCE [LARGE SCALE GENOMIC DNA]</scope>
    <source>
        <strain evidence="3 4">ATCC 30569</strain>
    </source>
</reference>
<dbReference type="Proteomes" id="UP000816034">
    <property type="component" value="Unassembled WGS sequence"/>
</dbReference>
<dbReference type="PANTHER" id="PTHR22100">
    <property type="entry name" value="WINGS APART-LIKE PROTEIN HOMOLOG"/>
    <property type="match status" value="1"/>
</dbReference>
<organism evidence="3 4">
    <name type="scientific">Naegleria lovaniensis</name>
    <name type="common">Amoeba</name>
    <dbReference type="NCBI Taxonomy" id="51637"/>
    <lineage>
        <taxon>Eukaryota</taxon>
        <taxon>Discoba</taxon>
        <taxon>Heterolobosea</taxon>
        <taxon>Tetramitia</taxon>
        <taxon>Eutetramitia</taxon>
        <taxon>Vahlkampfiidae</taxon>
        <taxon>Naegleria</taxon>
    </lineage>
</organism>
<name>A0AA88GX93_NAELO</name>
<dbReference type="PANTHER" id="PTHR22100:SF13">
    <property type="entry name" value="WINGS APART-LIKE PROTEIN HOMOLOG"/>
    <property type="match status" value="1"/>
</dbReference>
<protein>
    <recommendedName>
        <fullName evidence="5">WAPL domain-containing protein</fullName>
    </recommendedName>
</protein>
<feature type="coiled-coil region" evidence="1">
    <location>
        <begin position="589"/>
        <end position="616"/>
    </location>
</feature>
<feature type="compositionally biased region" description="Acidic residues" evidence="2">
    <location>
        <begin position="49"/>
        <end position="58"/>
    </location>
</feature>
<gene>
    <name evidence="3" type="ORF">C9374_012501</name>
</gene>
<dbReference type="EMBL" id="PYSW02000005">
    <property type="protein sequence ID" value="KAG2392249.1"/>
    <property type="molecule type" value="Genomic_DNA"/>
</dbReference>